<feature type="region of interest" description="Disordered" evidence="1">
    <location>
        <begin position="355"/>
        <end position="420"/>
    </location>
</feature>
<evidence type="ECO:0000313" key="3">
    <source>
        <dbReference type="EMBL" id="KAF9445219.1"/>
    </source>
</evidence>
<feature type="region of interest" description="Disordered" evidence="1">
    <location>
        <begin position="432"/>
        <end position="495"/>
    </location>
</feature>
<feature type="transmembrane region" description="Helical" evidence="2">
    <location>
        <begin position="804"/>
        <end position="826"/>
    </location>
</feature>
<feature type="compositionally biased region" description="Polar residues" evidence="1">
    <location>
        <begin position="363"/>
        <end position="382"/>
    </location>
</feature>
<evidence type="ECO:0000313" key="4">
    <source>
        <dbReference type="Proteomes" id="UP000807342"/>
    </source>
</evidence>
<feature type="compositionally biased region" description="Polar residues" evidence="1">
    <location>
        <begin position="475"/>
        <end position="495"/>
    </location>
</feature>
<keyword evidence="2" id="KW-1133">Transmembrane helix</keyword>
<evidence type="ECO:0000256" key="1">
    <source>
        <dbReference type="SAM" id="MobiDB-lite"/>
    </source>
</evidence>
<feature type="transmembrane region" description="Helical" evidence="2">
    <location>
        <begin position="769"/>
        <end position="792"/>
    </location>
</feature>
<dbReference type="OrthoDB" id="3245306at2759"/>
<feature type="region of interest" description="Disordered" evidence="1">
    <location>
        <begin position="226"/>
        <end position="277"/>
    </location>
</feature>
<comment type="caution">
    <text evidence="3">The sequence shown here is derived from an EMBL/GenBank/DDBJ whole genome shotgun (WGS) entry which is preliminary data.</text>
</comment>
<sequence length="914" mass="99100">MSGGSPKPNKWAGRLGSAVRRSSVLSSFGRSPSRASSIHERDSSDSASITKQKVDTTPATLSPPEVPKAIVPSPINESPIREAAATEPAGPSPLAQQVRSASPEPMEATSPVGYVPPPVIDSSIGNPGAFTDQTDEELPQPVPVADPYMPSRPVSVKGAPSTRAPSVRDILPPTLAPQMQVEEPQKEPAAEPSVSRDVARSDPVIQVVPSQEVLPIEVAPVVPISFPRPEPALTAEPSVPARLPTPSFDEPSGAAAPHPDLSVVQPAPPAQPPSEHTEVVKNVPLVEPVPIPAPTIPVLPIPVDVTGIYPSMPVPEHQKQPAPVRDEQQTSNGSVFRAMPVYELNSGTEIWGGVPHSYDKPKSNGSASHHTPSIRVDTSNSDPFADPIAPRITVSVSDGPEMPRPHVSEPRPAPPTESRDEAHVFAMPLPPLHEVVPSSRPGYQDRSSTDLGYHSPDTDESRPLLGTSKGASYLQPPTTGHNTRINVSPMNGSVSGSWNPQSLAAVPRLHELGWIEYHLPDGMFYYVHPTRRVTTDVNLRTEKVLTAVTGYLENVKENVPSGCELWLRDAGTPRKGFVPSKSWVNHQTRSVIVDARHTGGKKKKNVEEDQLDMEYRYWSFMEGHPAHTTLPLNAKTEAFEALSWAWTDRLLPSNQVVPAPFSQDECQELNSLLRSFTADQDGIQTRLVARILIRVAIWRQAFFRPNKPLPKDVVSSASPAVRRRRPIIRTFFDIIISVICLGIPYIFFERHSRHRIDEESNFRSAGPMFIIGACTCLVAAIVLSASVTFLSLPGLGNLARLAGLIATLFASFSMAATLVAIFRYKADMVRSAPQISEGVMWISQRSLIFSLPMVFLAYALIGFITALVLYSIRGVSVTNAAFVPNRIASTSWTTVTAIGVVAGTLTSLLLLRRY</sequence>
<feature type="region of interest" description="Disordered" evidence="1">
    <location>
        <begin position="1"/>
        <end position="201"/>
    </location>
</feature>
<dbReference type="EMBL" id="MU151316">
    <property type="protein sequence ID" value="KAF9445219.1"/>
    <property type="molecule type" value="Genomic_DNA"/>
</dbReference>
<feature type="compositionally biased region" description="Low complexity" evidence="1">
    <location>
        <begin position="26"/>
        <end position="36"/>
    </location>
</feature>
<keyword evidence="2" id="KW-0812">Transmembrane</keyword>
<feature type="transmembrane region" description="Helical" evidence="2">
    <location>
        <begin position="847"/>
        <end position="872"/>
    </location>
</feature>
<proteinExistence type="predicted"/>
<evidence type="ECO:0000256" key="2">
    <source>
        <dbReference type="SAM" id="Phobius"/>
    </source>
</evidence>
<accession>A0A9P5X618</accession>
<name>A0A9P5X618_9AGAR</name>
<gene>
    <name evidence="3" type="ORF">P691DRAFT_282686</name>
</gene>
<feature type="transmembrane region" description="Helical" evidence="2">
    <location>
        <begin position="892"/>
        <end position="911"/>
    </location>
</feature>
<dbReference type="Proteomes" id="UP000807342">
    <property type="component" value="Unassembled WGS sequence"/>
</dbReference>
<feature type="transmembrane region" description="Helical" evidence="2">
    <location>
        <begin position="727"/>
        <end position="748"/>
    </location>
</feature>
<organism evidence="3 4">
    <name type="scientific">Macrolepiota fuliginosa MF-IS2</name>
    <dbReference type="NCBI Taxonomy" id="1400762"/>
    <lineage>
        <taxon>Eukaryota</taxon>
        <taxon>Fungi</taxon>
        <taxon>Dikarya</taxon>
        <taxon>Basidiomycota</taxon>
        <taxon>Agaricomycotina</taxon>
        <taxon>Agaricomycetes</taxon>
        <taxon>Agaricomycetidae</taxon>
        <taxon>Agaricales</taxon>
        <taxon>Agaricineae</taxon>
        <taxon>Agaricaceae</taxon>
        <taxon>Macrolepiota</taxon>
    </lineage>
</organism>
<protein>
    <submittedName>
        <fullName evidence="3">Uncharacterized protein</fullName>
    </submittedName>
</protein>
<reference evidence="3" key="1">
    <citation type="submission" date="2020-11" db="EMBL/GenBank/DDBJ databases">
        <authorList>
            <consortium name="DOE Joint Genome Institute"/>
            <person name="Ahrendt S."/>
            <person name="Riley R."/>
            <person name="Andreopoulos W."/>
            <person name="Labutti K."/>
            <person name="Pangilinan J."/>
            <person name="Ruiz-Duenas F.J."/>
            <person name="Barrasa J.M."/>
            <person name="Sanchez-Garcia M."/>
            <person name="Camarero S."/>
            <person name="Miyauchi S."/>
            <person name="Serrano A."/>
            <person name="Linde D."/>
            <person name="Babiker R."/>
            <person name="Drula E."/>
            <person name="Ayuso-Fernandez I."/>
            <person name="Pacheco R."/>
            <person name="Padilla G."/>
            <person name="Ferreira P."/>
            <person name="Barriuso J."/>
            <person name="Kellner H."/>
            <person name="Castanera R."/>
            <person name="Alfaro M."/>
            <person name="Ramirez L."/>
            <person name="Pisabarro A.G."/>
            <person name="Kuo A."/>
            <person name="Tritt A."/>
            <person name="Lipzen A."/>
            <person name="He G."/>
            <person name="Yan M."/>
            <person name="Ng V."/>
            <person name="Cullen D."/>
            <person name="Martin F."/>
            <person name="Rosso M.-N."/>
            <person name="Henrissat B."/>
            <person name="Hibbett D."/>
            <person name="Martinez A.T."/>
            <person name="Grigoriev I.V."/>
        </authorList>
    </citation>
    <scope>NUCLEOTIDE SEQUENCE</scope>
    <source>
        <strain evidence="3">MF-IS2</strain>
    </source>
</reference>
<feature type="compositionally biased region" description="Polar residues" evidence="1">
    <location>
        <begin position="45"/>
        <end position="60"/>
    </location>
</feature>
<keyword evidence="4" id="KW-1185">Reference proteome</keyword>
<keyword evidence="2" id="KW-0472">Membrane</keyword>
<dbReference type="AlphaFoldDB" id="A0A9P5X618"/>